<evidence type="ECO:0000313" key="3">
    <source>
        <dbReference type="EMBL" id="CAG6738273.1"/>
    </source>
</evidence>
<dbReference type="PROSITE" id="PS00028">
    <property type="entry name" value="ZINC_FINGER_C2H2_1"/>
    <property type="match status" value="1"/>
</dbReference>
<protein>
    <submittedName>
        <fullName evidence="3">Transcriptional repressor CTCFL</fullName>
    </submittedName>
</protein>
<dbReference type="EMBL" id="HBUF01066388">
    <property type="protein sequence ID" value="CAG6627769.1"/>
    <property type="molecule type" value="Transcribed_RNA"/>
</dbReference>
<dbReference type="Gene3D" id="3.30.160.60">
    <property type="entry name" value="Classic Zinc Finger"/>
    <property type="match status" value="2"/>
</dbReference>
<accession>A0A8D8Z031</accession>
<dbReference type="InterPro" id="IPR013087">
    <property type="entry name" value="Znf_C2H2_type"/>
</dbReference>
<dbReference type="SUPFAM" id="SSF57667">
    <property type="entry name" value="beta-beta-alpha zinc fingers"/>
    <property type="match status" value="1"/>
</dbReference>
<dbReference type="EMBL" id="HBUF01407022">
    <property type="protein sequence ID" value="CAG6738274.1"/>
    <property type="molecule type" value="Transcribed_RNA"/>
</dbReference>
<reference evidence="3" key="1">
    <citation type="submission" date="2021-05" db="EMBL/GenBank/DDBJ databases">
        <authorList>
            <person name="Alioto T."/>
            <person name="Alioto T."/>
            <person name="Gomez Garrido J."/>
        </authorList>
    </citation>
    <scope>NUCLEOTIDE SEQUENCE</scope>
</reference>
<evidence type="ECO:0000256" key="1">
    <source>
        <dbReference type="PROSITE-ProRule" id="PRU00042"/>
    </source>
</evidence>
<dbReference type="InterPro" id="IPR036236">
    <property type="entry name" value="Znf_C2H2_sf"/>
</dbReference>
<name>A0A8D8Z031_9HEMI</name>
<dbReference type="EMBL" id="HBUF01407021">
    <property type="protein sequence ID" value="CAG6738273.1"/>
    <property type="molecule type" value="Transcribed_RNA"/>
</dbReference>
<dbReference type="EMBL" id="HBUF01577700">
    <property type="protein sequence ID" value="CAG6768925.1"/>
    <property type="molecule type" value="Transcribed_RNA"/>
</dbReference>
<evidence type="ECO:0000259" key="2">
    <source>
        <dbReference type="PROSITE" id="PS50157"/>
    </source>
</evidence>
<dbReference type="PROSITE" id="PS50157">
    <property type="entry name" value="ZINC_FINGER_C2H2_2"/>
    <property type="match status" value="2"/>
</dbReference>
<dbReference type="SMART" id="SM00355">
    <property type="entry name" value="ZnF_C2H2"/>
    <property type="match status" value="2"/>
</dbReference>
<proteinExistence type="predicted"/>
<feature type="domain" description="C2H2-type" evidence="2">
    <location>
        <begin position="83"/>
        <end position="110"/>
    </location>
</feature>
<keyword evidence="1" id="KW-0479">Metal-binding</keyword>
<feature type="domain" description="C2H2-type" evidence="2">
    <location>
        <begin position="55"/>
        <end position="82"/>
    </location>
</feature>
<keyword evidence="1" id="KW-0862">Zinc</keyword>
<dbReference type="EMBL" id="HBUF01577699">
    <property type="protein sequence ID" value="CAG6768924.1"/>
    <property type="molecule type" value="Transcribed_RNA"/>
</dbReference>
<dbReference type="GO" id="GO:0008270">
    <property type="term" value="F:zinc ion binding"/>
    <property type="evidence" value="ECO:0007669"/>
    <property type="project" value="UniProtKB-KW"/>
</dbReference>
<dbReference type="AlphaFoldDB" id="A0A8D8Z031"/>
<keyword evidence="1" id="KW-0863">Zinc-finger</keyword>
<organism evidence="3">
    <name type="scientific">Cacopsylla melanoneura</name>
    <dbReference type="NCBI Taxonomy" id="428564"/>
    <lineage>
        <taxon>Eukaryota</taxon>
        <taxon>Metazoa</taxon>
        <taxon>Ecdysozoa</taxon>
        <taxon>Arthropoda</taxon>
        <taxon>Hexapoda</taxon>
        <taxon>Insecta</taxon>
        <taxon>Pterygota</taxon>
        <taxon>Neoptera</taxon>
        <taxon>Paraneoptera</taxon>
        <taxon>Hemiptera</taxon>
        <taxon>Sternorrhyncha</taxon>
        <taxon>Psylloidea</taxon>
        <taxon>Psyllidae</taxon>
        <taxon>Psyllinae</taxon>
        <taxon>Cacopsylla</taxon>
    </lineage>
</organism>
<sequence length="111" mass="12906">MSLKISDILCVSTMSEMFVSVCSHCKDFLSNNTEELLNHCKQCKNVLRLEPSFRYVCFSCDYHSYNSNNMRKHIRKHTGDKPFICKYCHAHFAENTTLKKHISVKHGETVS</sequence>
<dbReference type="EMBL" id="HBUF01066387">
    <property type="protein sequence ID" value="CAG6627768.1"/>
    <property type="molecule type" value="Transcribed_RNA"/>
</dbReference>